<evidence type="ECO:0000256" key="7">
    <source>
        <dbReference type="ARBA" id="ARBA00023136"/>
    </source>
</evidence>
<organism evidence="14 15">
    <name type="scientific">Lacticaseibacillus thailandensis DSM 22698 = JCM 13996</name>
    <dbReference type="NCBI Taxonomy" id="1423810"/>
    <lineage>
        <taxon>Bacteria</taxon>
        <taxon>Bacillati</taxon>
        <taxon>Bacillota</taxon>
        <taxon>Bacilli</taxon>
        <taxon>Lactobacillales</taxon>
        <taxon>Lactobacillaceae</taxon>
        <taxon>Lacticaseibacillus</taxon>
    </lineage>
</organism>
<dbReference type="NCBIfam" id="TIGR03592">
    <property type="entry name" value="yidC_oxa1_cterm"/>
    <property type="match status" value="1"/>
</dbReference>
<evidence type="ECO:0000313" key="15">
    <source>
        <dbReference type="Proteomes" id="UP000051789"/>
    </source>
</evidence>
<evidence type="ECO:0000256" key="6">
    <source>
        <dbReference type="ARBA" id="ARBA00022989"/>
    </source>
</evidence>
<evidence type="ECO:0000256" key="4">
    <source>
        <dbReference type="ARBA" id="ARBA00022692"/>
    </source>
</evidence>
<evidence type="ECO:0000256" key="3">
    <source>
        <dbReference type="ARBA" id="ARBA00022475"/>
    </source>
</evidence>
<evidence type="ECO:0000259" key="13">
    <source>
        <dbReference type="Pfam" id="PF02096"/>
    </source>
</evidence>
<evidence type="ECO:0000256" key="10">
    <source>
        <dbReference type="SAM" id="MobiDB-lite"/>
    </source>
</evidence>
<dbReference type="AlphaFoldDB" id="A0A0R2CB04"/>
<keyword evidence="6 11" id="KW-1133">Transmembrane helix</keyword>
<dbReference type="PROSITE" id="PS51257">
    <property type="entry name" value="PROKAR_LIPOPROTEIN"/>
    <property type="match status" value="1"/>
</dbReference>
<gene>
    <name evidence="14" type="ORF">FD19_GL000583</name>
</gene>
<comment type="caution">
    <text evidence="14">The sequence shown here is derived from an EMBL/GenBank/DDBJ whole genome shotgun (WGS) entry which is preliminary data.</text>
</comment>
<dbReference type="InterPro" id="IPR028055">
    <property type="entry name" value="YidC/Oxa/ALB_C"/>
</dbReference>
<dbReference type="Proteomes" id="UP000051789">
    <property type="component" value="Unassembled WGS sequence"/>
</dbReference>
<keyword evidence="12" id="KW-0732">Signal</keyword>
<dbReference type="PATRIC" id="fig|1423810.4.peg.596"/>
<dbReference type="STRING" id="1423810.FD19_GL000583"/>
<keyword evidence="8" id="KW-0143">Chaperone</keyword>
<feature type="transmembrane region" description="Helical" evidence="11">
    <location>
        <begin position="259"/>
        <end position="276"/>
    </location>
</feature>
<evidence type="ECO:0000256" key="2">
    <source>
        <dbReference type="ARBA" id="ARBA00022448"/>
    </source>
</evidence>
<evidence type="ECO:0000256" key="8">
    <source>
        <dbReference type="ARBA" id="ARBA00023186"/>
    </source>
</evidence>
<evidence type="ECO:0000256" key="9">
    <source>
        <dbReference type="RuleBase" id="RU003945"/>
    </source>
</evidence>
<feature type="region of interest" description="Disordered" evidence="10">
    <location>
        <begin position="317"/>
        <end position="353"/>
    </location>
</feature>
<dbReference type="InterPro" id="IPR047196">
    <property type="entry name" value="YidC_ALB_C"/>
</dbReference>
<evidence type="ECO:0000256" key="5">
    <source>
        <dbReference type="ARBA" id="ARBA00022927"/>
    </source>
</evidence>
<sequence>MKGLLPMNKKFKRFGMGAGLTALALVLAACSGSAQHVSKSGIVTRTPPTGFFYGSLYKYISTPISHLLDGIAHMLGTGSGYGWAILLITLVVRLVLMPFMLRQQKNMTEQQEKTRVLQPQLTLLQKAAKVSQDQTTTMQINGLMQDVYKKNGSSMLPRMGCMMMIVQLPIISGLYQAVAYSKDIANAKFLGFALGHTNLAVTIVATLFYVAQGYLMLLGSTPEQRKAMRTSMWLSPLFTFFISIVSPAGLGLYFLGTGLIMLVQQVIVTFVMLPAIRERLDKEMAETPPVQVVTPDMFNEDGSITSRAPMPSTMGAMESMGMAHPEHHDDDTTTTGPSAAELRARNAGKQHRE</sequence>
<feature type="transmembrane region" description="Helical" evidence="11">
    <location>
        <begin position="159"/>
        <end position="178"/>
    </location>
</feature>
<dbReference type="Pfam" id="PF02096">
    <property type="entry name" value="60KD_IMP"/>
    <property type="match status" value="1"/>
</dbReference>
<evidence type="ECO:0000256" key="1">
    <source>
        <dbReference type="ARBA" id="ARBA00004651"/>
    </source>
</evidence>
<feature type="signal peptide" evidence="12">
    <location>
        <begin position="1"/>
        <end position="34"/>
    </location>
</feature>
<evidence type="ECO:0000256" key="12">
    <source>
        <dbReference type="SAM" id="SignalP"/>
    </source>
</evidence>
<dbReference type="PANTHER" id="PTHR12428">
    <property type="entry name" value="OXA1"/>
    <property type="match status" value="1"/>
</dbReference>
<accession>A0A0R2CB04</accession>
<feature type="transmembrane region" description="Helical" evidence="11">
    <location>
        <begin position="232"/>
        <end position="253"/>
    </location>
</feature>
<keyword evidence="4 9" id="KW-0812">Transmembrane</keyword>
<keyword evidence="5" id="KW-0653">Protein transport</keyword>
<protein>
    <submittedName>
        <fullName evidence="14">Preprotein translocase subunit YidC</fullName>
    </submittedName>
</protein>
<keyword evidence="2" id="KW-0813">Transport</keyword>
<comment type="subcellular location">
    <subcellularLocation>
        <location evidence="1">Cell membrane</location>
        <topology evidence="1">Multi-pass membrane protein</topology>
    </subcellularLocation>
    <subcellularLocation>
        <location evidence="9">Membrane</location>
        <topology evidence="9">Multi-pass membrane protein</topology>
    </subcellularLocation>
</comment>
<name>A0A0R2CB04_9LACO</name>
<keyword evidence="15" id="KW-1185">Reference proteome</keyword>
<feature type="chain" id="PRO_5006415667" evidence="12">
    <location>
        <begin position="35"/>
        <end position="353"/>
    </location>
</feature>
<keyword evidence="3" id="KW-1003">Cell membrane</keyword>
<comment type="similarity">
    <text evidence="9">Belongs to the OXA1/ALB3/YidC family.</text>
</comment>
<evidence type="ECO:0000313" key="14">
    <source>
        <dbReference type="EMBL" id="KRM88290.1"/>
    </source>
</evidence>
<proteinExistence type="inferred from homology"/>
<feature type="transmembrane region" description="Helical" evidence="11">
    <location>
        <begin position="81"/>
        <end position="101"/>
    </location>
</feature>
<keyword evidence="7 11" id="KW-0472">Membrane</keyword>
<dbReference type="EMBL" id="AYZK01000001">
    <property type="protein sequence ID" value="KRM88290.1"/>
    <property type="molecule type" value="Genomic_DNA"/>
</dbReference>
<feature type="domain" description="Membrane insertase YidC/Oxa/ALB C-terminal" evidence="13">
    <location>
        <begin position="81"/>
        <end position="268"/>
    </location>
</feature>
<dbReference type="GO" id="GO:0005886">
    <property type="term" value="C:plasma membrane"/>
    <property type="evidence" value="ECO:0007669"/>
    <property type="project" value="UniProtKB-SubCell"/>
</dbReference>
<dbReference type="CDD" id="cd20070">
    <property type="entry name" value="5TM_YidC_Alb3"/>
    <property type="match status" value="1"/>
</dbReference>
<feature type="transmembrane region" description="Helical" evidence="11">
    <location>
        <begin position="190"/>
        <end position="211"/>
    </location>
</feature>
<dbReference type="InterPro" id="IPR001708">
    <property type="entry name" value="YidC/ALB3/OXA1/COX18"/>
</dbReference>
<evidence type="ECO:0000256" key="11">
    <source>
        <dbReference type="SAM" id="Phobius"/>
    </source>
</evidence>
<dbReference type="GO" id="GO:0015031">
    <property type="term" value="P:protein transport"/>
    <property type="evidence" value="ECO:0007669"/>
    <property type="project" value="UniProtKB-KW"/>
</dbReference>
<dbReference type="GO" id="GO:0051205">
    <property type="term" value="P:protein insertion into membrane"/>
    <property type="evidence" value="ECO:0007669"/>
    <property type="project" value="TreeGrafter"/>
</dbReference>
<reference evidence="14 15" key="1">
    <citation type="journal article" date="2015" name="Genome Announc.">
        <title>Expanding the biotechnology potential of lactobacilli through comparative genomics of 213 strains and associated genera.</title>
        <authorList>
            <person name="Sun Z."/>
            <person name="Harris H.M."/>
            <person name="McCann A."/>
            <person name="Guo C."/>
            <person name="Argimon S."/>
            <person name="Zhang W."/>
            <person name="Yang X."/>
            <person name="Jeffery I.B."/>
            <person name="Cooney J.C."/>
            <person name="Kagawa T.F."/>
            <person name="Liu W."/>
            <person name="Song Y."/>
            <person name="Salvetti E."/>
            <person name="Wrobel A."/>
            <person name="Rasinkangas P."/>
            <person name="Parkhill J."/>
            <person name="Rea M.C."/>
            <person name="O'Sullivan O."/>
            <person name="Ritari J."/>
            <person name="Douillard F.P."/>
            <person name="Paul Ross R."/>
            <person name="Yang R."/>
            <person name="Briner A.E."/>
            <person name="Felis G.E."/>
            <person name="de Vos W.M."/>
            <person name="Barrangou R."/>
            <person name="Klaenhammer T.R."/>
            <person name="Caufield P.W."/>
            <person name="Cui Y."/>
            <person name="Zhang H."/>
            <person name="O'Toole P.W."/>
        </authorList>
    </citation>
    <scope>NUCLEOTIDE SEQUENCE [LARGE SCALE GENOMIC DNA]</scope>
    <source>
        <strain evidence="14 15">DSM 22698</strain>
    </source>
</reference>
<dbReference type="GO" id="GO:0032977">
    <property type="term" value="F:membrane insertase activity"/>
    <property type="evidence" value="ECO:0007669"/>
    <property type="project" value="InterPro"/>
</dbReference>
<dbReference type="PANTHER" id="PTHR12428:SF65">
    <property type="entry name" value="CYTOCHROME C OXIDASE ASSEMBLY PROTEIN COX18, MITOCHONDRIAL"/>
    <property type="match status" value="1"/>
</dbReference>